<evidence type="ECO:0000256" key="1">
    <source>
        <dbReference type="ARBA" id="ARBA00011245"/>
    </source>
</evidence>
<dbReference type="NCBIfam" id="NF010177">
    <property type="entry name" value="PRK13656.1"/>
    <property type="match status" value="1"/>
</dbReference>
<keyword evidence="6 9" id="KW-0443">Lipid metabolism</keyword>
<dbReference type="InterPro" id="IPR036291">
    <property type="entry name" value="NAD(P)-bd_dom_sf"/>
</dbReference>
<feature type="domain" description="Enoyl reductase FAD binding" evidence="10">
    <location>
        <begin position="324"/>
        <end position="386"/>
    </location>
</feature>
<dbReference type="UniPathway" id="UPA00094"/>
<keyword evidence="5 9" id="KW-0520">NAD</keyword>
<dbReference type="Pfam" id="PF07055">
    <property type="entry name" value="Eno-Rase_FAD_bd"/>
    <property type="match status" value="1"/>
</dbReference>
<evidence type="ECO:0000256" key="4">
    <source>
        <dbReference type="ARBA" id="ARBA00023002"/>
    </source>
</evidence>
<evidence type="ECO:0000256" key="9">
    <source>
        <dbReference type="HAMAP-Rule" id="MF_01838"/>
    </source>
</evidence>
<dbReference type="GO" id="GO:0006633">
    <property type="term" value="P:fatty acid biosynthetic process"/>
    <property type="evidence" value="ECO:0007669"/>
    <property type="project" value="UniProtKB-UniRule"/>
</dbReference>
<feature type="binding site" evidence="9">
    <location>
        <begin position="112"/>
        <end position="113"/>
    </location>
    <ligand>
        <name>NAD(+)</name>
        <dbReference type="ChEBI" id="CHEBI:57540"/>
    </ligand>
</feature>
<feature type="binding site" evidence="9">
    <location>
        <begin position="48"/>
        <end position="53"/>
    </location>
    <ligand>
        <name>NAD(+)</name>
        <dbReference type="ChEBI" id="CHEBI:57540"/>
    </ligand>
</feature>
<accession>A0A511QPU3</accession>
<keyword evidence="4 9" id="KW-0560">Oxidoreductase</keyword>
<dbReference type="EMBL" id="BJXK01000005">
    <property type="protein sequence ID" value="GEM79363.1"/>
    <property type="molecule type" value="Genomic_DNA"/>
</dbReference>
<comment type="similarity">
    <text evidence="9">Belongs to the TER reductase family.</text>
</comment>
<evidence type="ECO:0000256" key="8">
    <source>
        <dbReference type="ARBA" id="ARBA00048302"/>
    </source>
</evidence>
<dbReference type="HAMAP" id="MF_01838">
    <property type="entry name" value="FabV_reductase"/>
    <property type="match status" value="1"/>
</dbReference>
<dbReference type="Gene3D" id="3.40.50.720">
    <property type="entry name" value="NAD(P)-binding Rossmann-like Domain"/>
    <property type="match status" value="1"/>
</dbReference>
<feature type="binding site" evidence="9">
    <location>
        <begin position="275"/>
        <end position="277"/>
    </location>
    <ligand>
        <name>NAD(+)</name>
        <dbReference type="ChEBI" id="CHEBI:57540"/>
    </ligand>
</feature>
<dbReference type="PANTHER" id="PTHR37480">
    <property type="entry name" value="ENOYL-[ACYL-CARRIER-PROTEIN] REDUCTASE [NADH]"/>
    <property type="match status" value="1"/>
</dbReference>
<evidence type="ECO:0000256" key="2">
    <source>
        <dbReference type="ARBA" id="ARBA00022516"/>
    </source>
</evidence>
<comment type="pathway">
    <text evidence="9">Lipid metabolism; fatty acid biosynthesis.</text>
</comment>
<dbReference type="GO" id="GO:0004318">
    <property type="term" value="F:enoyl-[acyl-carrier-protein] reductase (NADH) activity"/>
    <property type="evidence" value="ECO:0007669"/>
    <property type="project" value="UniProtKB-UniRule"/>
</dbReference>
<keyword evidence="7 9" id="KW-0275">Fatty acid biosynthesis</keyword>
<evidence type="ECO:0000313" key="14">
    <source>
        <dbReference type="Proteomes" id="UP000321113"/>
    </source>
</evidence>
<feature type="binding site" evidence="9">
    <location>
        <begin position="75"/>
        <end position="76"/>
    </location>
    <ligand>
        <name>NAD(+)</name>
        <dbReference type="ChEBI" id="CHEBI:57540"/>
    </ligand>
</feature>
<dbReference type="GO" id="GO:0050343">
    <property type="term" value="F:trans-2-enoyl-CoA reductase (NADH) activity"/>
    <property type="evidence" value="ECO:0007669"/>
    <property type="project" value="UniProtKB-EC"/>
</dbReference>
<feature type="active site" description="Proton donor" evidence="9">
    <location>
        <position position="237"/>
    </location>
</feature>
<keyword evidence="3 9" id="KW-0276">Fatty acid metabolism</keyword>
<feature type="domain" description="Trans-2-enoyl-CoA reductase catalytic" evidence="11">
    <location>
        <begin position="84"/>
        <end position="319"/>
    </location>
</feature>
<evidence type="ECO:0000259" key="11">
    <source>
        <dbReference type="Pfam" id="PF12241"/>
    </source>
</evidence>
<comment type="catalytic activity">
    <reaction evidence="8">
        <text>a 2,3-saturated acyl-CoA + NAD(+) = a (2E)-enoyl-CoA + NADH + H(+)</text>
        <dbReference type="Rhea" id="RHEA:18177"/>
        <dbReference type="ChEBI" id="CHEBI:15378"/>
        <dbReference type="ChEBI" id="CHEBI:57540"/>
        <dbReference type="ChEBI" id="CHEBI:57945"/>
        <dbReference type="ChEBI" id="CHEBI:58856"/>
        <dbReference type="ChEBI" id="CHEBI:65111"/>
        <dbReference type="EC" id="1.3.1.44"/>
    </reaction>
</comment>
<feature type="binding site" evidence="9">
    <location>
        <begin position="141"/>
        <end position="142"/>
    </location>
    <ligand>
        <name>NAD(+)</name>
        <dbReference type="ChEBI" id="CHEBI:57540"/>
    </ligand>
</feature>
<proteinExistence type="inferred from homology"/>
<comment type="function">
    <text evidence="9">Involved in the final reduction of the elongation cycle of fatty acid synthesis (FAS II). Catalyzes the reduction of a carbon-carbon double bond in an enoyl moiety that is covalently linked to an acyl carrier protein (ACP).</text>
</comment>
<dbReference type="Pfam" id="PF12242">
    <property type="entry name" value="Eno-Rase_NADH_b"/>
    <property type="match status" value="1"/>
</dbReference>
<keyword evidence="2 9" id="KW-0444">Lipid biosynthesis</keyword>
<dbReference type="SUPFAM" id="SSF51735">
    <property type="entry name" value="NAD(P)-binding Rossmann-fold domains"/>
    <property type="match status" value="1"/>
</dbReference>
<dbReference type="Proteomes" id="UP000321113">
    <property type="component" value="Unassembled WGS sequence"/>
</dbReference>
<dbReference type="InterPro" id="IPR050048">
    <property type="entry name" value="FabV-like_NADH_b"/>
</dbReference>
<dbReference type="GO" id="GO:0051287">
    <property type="term" value="F:NAD binding"/>
    <property type="evidence" value="ECO:0007669"/>
    <property type="project" value="UniProtKB-UniRule"/>
</dbReference>
<feature type="domain" description="Trans-2-enoyl-CoA reductase-like NAD(P)H binding" evidence="12">
    <location>
        <begin position="3"/>
        <end position="81"/>
    </location>
</feature>
<dbReference type="Pfam" id="PF12241">
    <property type="entry name" value="Enoyl_reductase"/>
    <property type="match status" value="1"/>
</dbReference>
<sequence>MKIEPIIKGVVARSAHPAGCEQAIKNQIKYVSRSKAITQGPKRVLILGGSSGFGLASRIALTFGGAKADTIAVSFERGPSEKGVGSAGWYNNIYFKQQAEKAGSKAVNIIGDAFSDKVRQQVIDTIQQELNGKVDLIVYSLATGVRPKPNSDEMWHSAIKPIGEPLKGASINFEHDSWIESELPPATEKEIIDTQKVMGGEDWESWVDFLINHDAIAPQCQTIAFSYIGPECTHAIYHQGTLGRAKVDLHQTSHALNLKLAAFDGGAYASVCKALVTKASVFIPTFSPYVLALYKSMKDQGLHETCIEQMQRLFNSKLYPTPIVDGERLIRVDDWELKDSVQQQVAEILPMLNEANFKQLGDYQGVKTEFMQLNGFNIDGVDYDQEYSLETLKSLIP</sequence>
<evidence type="ECO:0000256" key="6">
    <source>
        <dbReference type="ARBA" id="ARBA00023098"/>
    </source>
</evidence>
<comment type="subunit">
    <text evidence="1 9">Monomer.</text>
</comment>
<protein>
    <recommendedName>
        <fullName evidence="9">Enoyl-[acyl-carrier-protein] reductase [NADH]</fullName>
        <shortName evidence="9">ENR</shortName>
        <ecNumber evidence="9">1.3.1.9</ecNumber>
    </recommendedName>
</protein>
<gene>
    <name evidence="13" type="primary">fabV2</name>
    <name evidence="9" type="synonym">fabV</name>
    <name evidence="13" type="ORF">VSU01S_16080</name>
</gene>
<dbReference type="OrthoDB" id="9802260at2"/>
<feature type="binding site" evidence="9">
    <location>
        <position position="227"/>
    </location>
    <ligand>
        <name>substrate</name>
    </ligand>
</feature>
<dbReference type="NCBIfam" id="NF043048">
    <property type="entry name" value="EnoyACPredFabV"/>
    <property type="match status" value="1"/>
</dbReference>
<feature type="site" description="Plays an important role in discriminating NADH against NADPH" evidence="9">
    <location>
        <position position="76"/>
    </location>
</feature>
<evidence type="ECO:0000256" key="5">
    <source>
        <dbReference type="ARBA" id="ARBA00023027"/>
    </source>
</evidence>
<feature type="binding site" evidence="9">
    <location>
        <position position="246"/>
    </location>
    <ligand>
        <name>NAD(+)</name>
        <dbReference type="ChEBI" id="CHEBI:57540"/>
    </ligand>
</feature>
<dbReference type="InterPro" id="IPR024910">
    <property type="entry name" value="Enoyl-CoA_Rdtase_cat_dom"/>
</dbReference>
<dbReference type="InterPro" id="IPR024906">
    <property type="entry name" value="Eno_Rdtase_FAD-bd_dom"/>
</dbReference>
<dbReference type="PANTHER" id="PTHR37480:SF1">
    <property type="entry name" value="ENOYL-[ACYL-CARRIER-PROTEIN] REDUCTASE [NADH]"/>
    <property type="match status" value="1"/>
</dbReference>
<dbReference type="InterPro" id="IPR010758">
    <property type="entry name" value="Trans-2-enoyl-CoA_reductase"/>
</dbReference>
<comment type="caution">
    <text evidence="13">The sequence shown here is derived from an EMBL/GenBank/DDBJ whole genome shotgun (WGS) entry which is preliminary data.</text>
</comment>
<evidence type="ECO:0000259" key="12">
    <source>
        <dbReference type="Pfam" id="PF12242"/>
    </source>
</evidence>
<evidence type="ECO:0000256" key="7">
    <source>
        <dbReference type="ARBA" id="ARBA00023160"/>
    </source>
</evidence>
<reference evidence="13 14" key="1">
    <citation type="submission" date="2019-07" db="EMBL/GenBank/DDBJ databases">
        <title>Whole genome shotgun sequence of Vibrio superstes NBRC 103154.</title>
        <authorList>
            <person name="Hosoyama A."/>
            <person name="Uohara A."/>
            <person name="Ohji S."/>
            <person name="Ichikawa N."/>
        </authorList>
    </citation>
    <scope>NUCLEOTIDE SEQUENCE [LARGE SCALE GENOMIC DNA]</scope>
    <source>
        <strain evidence="13 14">NBRC 103154</strain>
    </source>
</reference>
<name>A0A511QPU3_9VIBR</name>
<dbReference type="EC" id="1.3.1.9" evidence="9"/>
<evidence type="ECO:0000259" key="10">
    <source>
        <dbReference type="Pfam" id="PF07055"/>
    </source>
</evidence>
<keyword evidence="14" id="KW-1185">Reference proteome</keyword>
<dbReference type="RefSeq" id="WP_119007975.1">
    <property type="nucleotide sequence ID" value="NZ_BJXK01000005.1"/>
</dbReference>
<organism evidence="13 14">
    <name type="scientific">Vibrio superstes NBRC 103154</name>
    <dbReference type="NCBI Taxonomy" id="1219062"/>
    <lineage>
        <taxon>Bacteria</taxon>
        <taxon>Pseudomonadati</taxon>
        <taxon>Pseudomonadota</taxon>
        <taxon>Gammaproteobacteria</taxon>
        <taxon>Vibrionales</taxon>
        <taxon>Vibrionaceae</taxon>
        <taxon>Vibrio</taxon>
    </lineage>
</organism>
<evidence type="ECO:0000256" key="3">
    <source>
        <dbReference type="ARBA" id="ARBA00022832"/>
    </source>
</evidence>
<dbReference type="AlphaFoldDB" id="A0A511QPU3"/>
<comment type="catalytic activity">
    <reaction evidence="9">
        <text>a 2,3-saturated acyl-[ACP] + NAD(+) = a (2E)-enoyl-[ACP] + NADH + H(+)</text>
        <dbReference type="Rhea" id="RHEA:10240"/>
        <dbReference type="Rhea" id="RHEA-COMP:9925"/>
        <dbReference type="Rhea" id="RHEA-COMP:9926"/>
        <dbReference type="ChEBI" id="CHEBI:15378"/>
        <dbReference type="ChEBI" id="CHEBI:57540"/>
        <dbReference type="ChEBI" id="CHEBI:57945"/>
        <dbReference type="ChEBI" id="CHEBI:78784"/>
        <dbReference type="ChEBI" id="CHEBI:78785"/>
        <dbReference type="EC" id="1.3.1.9"/>
    </reaction>
</comment>
<evidence type="ECO:0000313" key="13">
    <source>
        <dbReference type="EMBL" id="GEM79363.1"/>
    </source>
</evidence>